<dbReference type="SUPFAM" id="SSF55729">
    <property type="entry name" value="Acyl-CoA N-acyltransferases (Nat)"/>
    <property type="match status" value="1"/>
</dbReference>
<gene>
    <name evidence="2" type="ORF">P7V44_15285</name>
    <name evidence="3" type="ORF">Q5E86_00740</name>
</gene>
<sequence>MVHIVEITKLNFWDVCELTSNKNGIATVLEEHVCCNAYSIAESHYYPEYIPKALYWDDKLIGFFMYKIVDEQPTHAFICRFMLDYKYLGKGLGKQSFSAILVYLNSLGIRKISLGLDEENMIAKKIYCSHGFSFTGEIIDGEHIYALNL</sequence>
<name>A0AA42FJC9_9GAMM</name>
<reference evidence="2" key="1">
    <citation type="submission" date="2023-03" db="EMBL/GenBank/DDBJ databases">
        <title>a new species belonging to Providencia genus.</title>
        <authorList>
            <person name="Yang W."/>
            <person name="Hu F."/>
            <person name="Shen S."/>
            <person name="Ding L."/>
            <person name="Yin D."/>
        </authorList>
    </citation>
    <scope>NUCLEOTIDE SEQUENCE</scope>
    <source>
        <strain evidence="2">CRE-3FA-0001</strain>
    </source>
</reference>
<evidence type="ECO:0000313" key="4">
    <source>
        <dbReference type="Proteomes" id="UP001156701"/>
    </source>
</evidence>
<evidence type="ECO:0000259" key="1">
    <source>
        <dbReference type="PROSITE" id="PS51186"/>
    </source>
</evidence>
<organism evidence="2 4">
    <name type="scientific">Providencia huashanensis</name>
    <dbReference type="NCBI Taxonomy" id="3037798"/>
    <lineage>
        <taxon>Bacteria</taxon>
        <taxon>Pseudomonadati</taxon>
        <taxon>Pseudomonadota</taxon>
        <taxon>Gammaproteobacteria</taxon>
        <taxon>Enterobacterales</taxon>
        <taxon>Morganellaceae</taxon>
        <taxon>Providencia</taxon>
    </lineage>
</organism>
<dbReference type="AlphaFoldDB" id="A0AA42FJC9"/>
<dbReference type="Proteomes" id="UP001156701">
    <property type="component" value="Unassembled WGS sequence"/>
</dbReference>
<dbReference type="Proteomes" id="UP001176478">
    <property type="component" value="Unassembled WGS sequence"/>
</dbReference>
<dbReference type="RefSeq" id="WP_210814380.1">
    <property type="nucleotide sequence ID" value="NZ_JARRYG010000017.1"/>
</dbReference>
<dbReference type="EMBL" id="JAUQTG010000001">
    <property type="protein sequence ID" value="MDO7854924.1"/>
    <property type="molecule type" value="Genomic_DNA"/>
</dbReference>
<dbReference type="PROSITE" id="PS51186">
    <property type="entry name" value="GNAT"/>
    <property type="match status" value="1"/>
</dbReference>
<dbReference type="Pfam" id="PF00583">
    <property type="entry name" value="Acetyltransf_1"/>
    <property type="match status" value="1"/>
</dbReference>
<accession>A0AA42FJC9</accession>
<proteinExistence type="predicted"/>
<dbReference type="CDD" id="cd04301">
    <property type="entry name" value="NAT_SF"/>
    <property type="match status" value="1"/>
</dbReference>
<dbReference type="GO" id="GO:0016747">
    <property type="term" value="F:acyltransferase activity, transferring groups other than amino-acyl groups"/>
    <property type="evidence" value="ECO:0007669"/>
    <property type="project" value="InterPro"/>
</dbReference>
<comment type="caution">
    <text evidence="2">The sequence shown here is derived from an EMBL/GenBank/DDBJ whole genome shotgun (WGS) entry which is preliminary data.</text>
</comment>
<dbReference type="InterPro" id="IPR016181">
    <property type="entry name" value="Acyl_CoA_acyltransferase"/>
</dbReference>
<reference evidence="3" key="2">
    <citation type="submission" date="2023-07" db="EMBL/GenBank/DDBJ databases">
        <authorList>
            <person name="Yang W."/>
            <person name="Chen J."/>
            <person name="Ji P."/>
            <person name="Hu F."/>
        </authorList>
    </citation>
    <scope>NUCLEOTIDE SEQUENCE</scope>
    <source>
        <strain evidence="3">CRE-138-0111</strain>
    </source>
</reference>
<evidence type="ECO:0000313" key="5">
    <source>
        <dbReference type="Proteomes" id="UP001176478"/>
    </source>
</evidence>
<dbReference type="Gene3D" id="3.40.630.30">
    <property type="match status" value="1"/>
</dbReference>
<feature type="domain" description="N-acetyltransferase" evidence="1">
    <location>
        <begin position="2"/>
        <end position="149"/>
    </location>
</feature>
<dbReference type="EMBL" id="JARRYG010000017">
    <property type="protein sequence ID" value="MDG4697602.1"/>
    <property type="molecule type" value="Genomic_DNA"/>
</dbReference>
<protein>
    <submittedName>
        <fullName evidence="2">GNAT family N-acetyltransferase</fullName>
    </submittedName>
</protein>
<evidence type="ECO:0000313" key="2">
    <source>
        <dbReference type="EMBL" id="MDG4697602.1"/>
    </source>
</evidence>
<keyword evidence="5" id="KW-1185">Reference proteome</keyword>
<reference evidence="3" key="3">
    <citation type="journal article" date="2024" name="Int. J. Antimicrob. Agents">
        <title>Identification of a novel Providencia species showing multi-drug-resistant in three patients with hospital-acquired infection.</title>
        <authorList>
            <person name="Yang W."/>
            <person name="Chen J."/>
            <person name="Yang F."/>
            <person name="Ji P."/>
            <person name="Shen S."/>
            <person name="Yin D."/>
            <person name="Hu F."/>
        </authorList>
    </citation>
    <scope>NUCLEOTIDE SEQUENCE</scope>
    <source>
        <strain evidence="3">CRE-138-0111</strain>
    </source>
</reference>
<dbReference type="InterPro" id="IPR000182">
    <property type="entry name" value="GNAT_dom"/>
</dbReference>
<evidence type="ECO:0000313" key="3">
    <source>
        <dbReference type="EMBL" id="MDO7854924.1"/>
    </source>
</evidence>